<evidence type="ECO:0000256" key="7">
    <source>
        <dbReference type="ARBA" id="ARBA00022912"/>
    </source>
</evidence>
<dbReference type="InterPro" id="IPR000222">
    <property type="entry name" value="PP2C_BS"/>
</dbReference>
<comment type="cofactor">
    <cofactor evidence="2">
        <name>Mg(2+)</name>
        <dbReference type="ChEBI" id="CHEBI:18420"/>
    </cofactor>
</comment>
<dbReference type="eggNOG" id="KOG0698">
    <property type="taxonomic scope" value="Eukaryota"/>
</dbReference>
<keyword evidence="7 9" id="KW-0904">Protein phosphatase</keyword>
<dbReference type="SUPFAM" id="SSF81606">
    <property type="entry name" value="PP2C-like"/>
    <property type="match status" value="1"/>
</dbReference>
<proteinExistence type="inferred from homology"/>
<reference evidence="12 13" key="1">
    <citation type="journal article" date="2010" name="Science">
        <title>Genomic analysis of organismal complexity in the multicellular green alga Volvox carteri.</title>
        <authorList>
            <person name="Prochnik S.E."/>
            <person name="Umen J."/>
            <person name="Nedelcu A.M."/>
            <person name="Hallmann A."/>
            <person name="Miller S.M."/>
            <person name="Nishii I."/>
            <person name="Ferris P."/>
            <person name="Kuo A."/>
            <person name="Mitros T."/>
            <person name="Fritz-Laylin L.K."/>
            <person name="Hellsten U."/>
            <person name="Chapman J."/>
            <person name="Simakov O."/>
            <person name="Rensing S.A."/>
            <person name="Terry A."/>
            <person name="Pangilinan J."/>
            <person name="Kapitonov V."/>
            <person name="Jurka J."/>
            <person name="Salamov A."/>
            <person name="Shapiro H."/>
            <person name="Schmutz J."/>
            <person name="Grimwood J."/>
            <person name="Lindquist E."/>
            <person name="Lucas S."/>
            <person name="Grigoriev I.V."/>
            <person name="Schmitt R."/>
            <person name="Kirk D."/>
            <person name="Rokhsar D.S."/>
        </authorList>
    </citation>
    <scope>NUCLEOTIDE SEQUENCE [LARGE SCALE GENOMIC DNA]</scope>
    <source>
        <strain evidence="13">f. Nagariensis / Eve</strain>
    </source>
</reference>
<dbReference type="CDD" id="cd00143">
    <property type="entry name" value="PP2Cc"/>
    <property type="match status" value="1"/>
</dbReference>
<sequence>MARRSSIVGQMNGVAGIKADTRTQADLPVLLGTRLSLIAPPLPPLLPFSSSAASLPLHFSSAARRHTLAAAAAAAADQGNIESHCYSQDRQPPRGAPPSRPPSSPPSSPPQPQPQPHQPSATNTPAMTSPATATPTPSSLSASQDLDLAVQLPPSSNLDDSLAARKQATVVSLNNQGGLTEFPVVLSEGRGGGGFHWVVGETQGRRRSMEDAHVVNLDIDGNGTALFAVFDGHGGREVASFCAQHIVSTAQTGDAEVEEVVRSPAFSRGDLEGALEAAFLALDGRMRAADCRGELAEYAEGNVHTKKYGIVDEQGLYQGPKAGSTAAVAVIRGSQLAVAHAGDSRYEGGRGGGRV</sequence>
<dbReference type="Pfam" id="PF00481">
    <property type="entry name" value="PP2C"/>
    <property type="match status" value="1"/>
</dbReference>
<protein>
    <recommendedName>
        <fullName evidence="3">protein-serine/threonine phosphatase</fullName>
        <ecNumber evidence="3">3.1.3.16</ecNumber>
    </recommendedName>
</protein>
<name>D8UBT3_VOLCA</name>
<feature type="domain" description="PPM-type phosphatase" evidence="11">
    <location>
        <begin position="196"/>
        <end position="355"/>
    </location>
</feature>
<dbReference type="EMBL" id="GL378378">
    <property type="protein sequence ID" value="EFJ42878.1"/>
    <property type="molecule type" value="Genomic_DNA"/>
</dbReference>
<accession>D8UBT3</accession>
<evidence type="ECO:0000256" key="8">
    <source>
        <dbReference type="ARBA" id="ARBA00023211"/>
    </source>
</evidence>
<dbReference type="SMART" id="SM00332">
    <property type="entry name" value="PP2Cc"/>
    <property type="match status" value="1"/>
</dbReference>
<dbReference type="PROSITE" id="PS51746">
    <property type="entry name" value="PPM_2"/>
    <property type="match status" value="1"/>
</dbReference>
<dbReference type="InterPro" id="IPR001932">
    <property type="entry name" value="PPM-type_phosphatase-like_dom"/>
</dbReference>
<evidence type="ECO:0000313" key="13">
    <source>
        <dbReference type="Proteomes" id="UP000001058"/>
    </source>
</evidence>
<dbReference type="PROSITE" id="PS01032">
    <property type="entry name" value="PPM_1"/>
    <property type="match status" value="1"/>
</dbReference>
<comment type="similarity">
    <text evidence="9">Belongs to the PP2C family.</text>
</comment>
<evidence type="ECO:0000256" key="10">
    <source>
        <dbReference type="SAM" id="MobiDB-lite"/>
    </source>
</evidence>
<dbReference type="Gene3D" id="3.60.40.10">
    <property type="entry name" value="PPM-type phosphatase domain"/>
    <property type="match status" value="1"/>
</dbReference>
<keyword evidence="6" id="KW-0460">Magnesium</keyword>
<evidence type="ECO:0000256" key="4">
    <source>
        <dbReference type="ARBA" id="ARBA00022723"/>
    </source>
</evidence>
<evidence type="ECO:0000259" key="11">
    <source>
        <dbReference type="PROSITE" id="PS51746"/>
    </source>
</evidence>
<evidence type="ECO:0000256" key="6">
    <source>
        <dbReference type="ARBA" id="ARBA00022842"/>
    </source>
</evidence>
<dbReference type="PANTHER" id="PTHR13832">
    <property type="entry name" value="PROTEIN PHOSPHATASE 2C"/>
    <property type="match status" value="1"/>
</dbReference>
<dbReference type="GeneID" id="9626636"/>
<keyword evidence="8" id="KW-0464">Manganese</keyword>
<gene>
    <name evidence="12" type="ORF">VOLCADRAFT_97065</name>
</gene>
<feature type="compositionally biased region" description="Pro residues" evidence="10">
    <location>
        <begin position="94"/>
        <end position="117"/>
    </location>
</feature>
<dbReference type="InParanoid" id="D8UBT3"/>
<organism evidence="13">
    <name type="scientific">Volvox carteri f. nagariensis</name>
    <dbReference type="NCBI Taxonomy" id="3068"/>
    <lineage>
        <taxon>Eukaryota</taxon>
        <taxon>Viridiplantae</taxon>
        <taxon>Chlorophyta</taxon>
        <taxon>core chlorophytes</taxon>
        <taxon>Chlorophyceae</taxon>
        <taxon>CS clade</taxon>
        <taxon>Chlamydomonadales</taxon>
        <taxon>Volvocaceae</taxon>
        <taxon>Volvox</taxon>
    </lineage>
</organism>
<keyword evidence="13" id="KW-1185">Reference proteome</keyword>
<feature type="region of interest" description="Disordered" evidence="10">
    <location>
        <begin position="84"/>
        <end position="142"/>
    </location>
</feature>
<dbReference type="RefSeq" id="XP_002956138.1">
    <property type="nucleotide sequence ID" value="XM_002956092.1"/>
</dbReference>
<dbReference type="OrthoDB" id="10264738at2759"/>
<keyword evidence="4" id="KW-0479">Metal-binding</keyword>
<dbReference type="InterPro" id="IPR036457">
    <property type="entry name" value="PPM-type-like_dom_sf"/>
</dbReference>
<dbReference type="AlphaFoldDB" id="D8UBT3"/>
<keyword evidence="5 9" id="KW-0378">Hydrolase</keyword>
<comment type="cofactor">
    <cofactor evidence="1">
        <name>Mn(2+)</name>
        <dbReference type="ChEBI" id="CHEBI:29035"/>
    </cofactor>
</comment>
<evidence type="ECO:0000256" key="9">
    <source>
        <dbReference type="RuleBase" id="RU003465"/>
    </source>
</evidence>
<dbReference type="KEGG" id="vcn:VOLCADRAFT_97065"/>
<dbReference type="Proteomes" id="UP000001058">
    <property type="component" value="Unassembled WGS sequence"/>
</dbReference>
<evidence type="ECO:0000256" key="5">
    <source>
        <dbReference type="ARBA" id="ARBA00022801"/>
    </source>
</evidence>
<dbReference type="PANTHER" id="PTHR13832:SF840">
    <property type="entry name" value="PROTEIN PHOSPHATASE 2C 60-RELATED"/>
    <property type="match status" value="1"/>
</dbReference>
<dbReference type="EC" id="3.1.3.16" evidence="3"/>
<dbReference type="GO" id="GO:0046872">
    <property type="term" value="F:metal ion binding"/>
    <property type="evidence" value="ECO:0007669"/>
    <property type="project" value="UniProtKB-KW"/>
</dbReference>
<evidence type="ECO:0000313" key="12">
    <source>
        <dbReference type="EMBL" id="EFJ42878.1"/>
    </source>
</evidence>
<evidence type="ECO:0000256" key="2">
    <source>
        <dbReference type="ARBA" id="ARBA00001946"/>
    </source>
</evidence>
<feature type="compositionally biased region" description="Low complexity" evidence="10">
    <location>
        <begin position="118"/>
        <end position="142"/>
    </location>
</feature>
<dbReference type="GO" id="GO:0004722">
    <property type="term" value="F:protein serine/threonine phosphatase activity"/>
    <property type="evidence" value="ECO:0007669"/>
    <property type="project" value="UniProtKB-EC"/>
</dbReference>
<dbReference type="InterPro" id="IPR015655">
    <property type="entry name" value="PP2C"/>
</dbReference>
<evidence type="ECO:0000256" key="1">
    <source>
        <dbReference type="ARBA" id="ARBA00001936"/>
    </source>
</evidence>
<evidence type="ECO:0000256" key="3">
    <source>
        <dbReference type="ARBA" id="ARBA00013081"/>
    </source>
</evidence>